<keyword evidence="5" id="KW-0408">Iron</keyword>
<dbReference type="InterPro" id="IPR017900">
    <property type="entry name" value="4Fe4S_Fe_S_CS"/>
</dbReference>
<reference evidence="10" key="2">
    <citation type="journal article" date="2021" name="PeerJ">
        <title>Extensive microbial diversity within the chicken gut microbiome revealed by metagenomics and culture.</title>
        <authorList>
            <person name="Gilroy R."/>
            <person name="Ravi A."/>
            <person name="Getino M."/>
            <person name="Pursley I."/>
            <person name="Horton D.L."/>
            <person name="Alikhan N.F."/>
            <person name="Baker D."/>
            <person name="Gharbi K."/>
            <person name="Hall N."/>
            <person name="Watson M."/>
            <person name="Adriaenssens E.M."/>
            <person name="Foster-Nyarko E."/>
            <person name="Jarju S."/>
            <person name="Secka A."/>
            <person name="Antonio M."/>
            <person name="Oren A."/>
            <person name="Chaudhuri R.R."/>
            <person name="La Ragione R."/>
            <person name="Hildebrand F."/>
            <person name="Pallen M.J."/>
        </authorList>
    </citation>
    <scope>NUCLEOTIDE SEQUENCE</scope>
    <source>
        <strain evidence="10">ChiGjej1B1-2707</strain>
    </source>
</reference>
<keyword evidence="4" id="KW-0249">Electron transport</keyword>
<evidence type="ECO:0000259" key="9">
    <source>
        <dbReference type="PROSITE" id="PS51379"/>
    </source>
</evidence>
<evidence type="ECO:0000256" key="3">
    <source>
        <dbReference type="ARBA" id="ARBA00022723"/>
    </source>
</evidence>
<protein>
    <submittedName>
        <fullName evidence="10">4Fe-4S binding protein</fullName>
    </submittedName>
</protein>
<proteinExistence type="predicted"/>
<dbReference type="GO" id="GO:0046872">
    <property type="term" value="F:metal ion binding"/>
    <property type="evidence" value="ECO:0007669"/>
    <property type="project" value="UniProtKB-KW"/>
</dbReference>
<sequence>MDANETKPTACTPDNSLDKTSPSASACEREPAASRGSQVDHRGEPRGAKGKIRARRTAVALFVIALMCFSLAFHSGIGTPSSFGIGTFQLICPLGGIEALLASKTAIPHAIISLVVVLVACLVVGRAWCAWGCPAGVVRKVFGRKEVHADHAARKRSLWETFKTDSRLWVLAGVLIATLVVGLPLFCLVCPIGLTFGTIMSIWRLIQFNDVNWGLLVFPAALVVEIVVCKAWCIKMCPIAGLLSLVGRLAKPLRPRIEQTTCLEHDGRACASCFAACPAAINLHAEDAEAQLADCTRCGACKDVCPTASITFPLLPKDGKKAKEENNEYEALMRSKTYLLSETNGKTACR</sequence>
<keyword evidence="3" id="KW-0479">Metal-binding</keyword>
<evidence type="ECO:0000256" key="8">
    <source>
        <dbReference type="SAM" id="Phobius"/>
    </source>
</evidence>
<dbReference type="PROSITE" id="PS00198">
    <property type="entry name" value="4FE4S_FER_1"/>
    <property type="match status" value="1"/>
</dbReference>
<evidence type="ECO:0000256" key="1">
    <source>
        <dbReference type="ARBA" id="ARBA00022448"/>
    </source>
</evidence>
<feature type="compositionally biased region" description="Polar residues" evidence="7">
    <location>
        <begin position="1"/>
        <end position="24"/>
    </location>
</feature>
<reference evidence="10" key="1">
    <citation type="submission" date="2020-10" db="EMBL/GenBank/DDBJ databases">
        <authorList>
            <person name="Gilroy R."/>
        </authorList>
    </citation>
    <scope>NUCLEOTIDE SEQUENCE</scope>
    <source>
        <strain evidence="10">ChiGjej1B1-2707</strain>
    </source>
</reference>
<dbReference type="Proteomes" id="UP000824261">
    <property type="component" value="Unassembled WGS sequence"/>
</dbReference>
<keyword evidence="8" id="KW-0472">Membrane</keyword>
<dbReference type="PANTHER" id="PTHR30176">
    <property type="entry name" value="FERREDOXIN-TYPE PROTEIN NAPH"/>
    <property type="match status" value="1"/>
</dbReference>
<keyword evidence="2" id="KW-0004">4Fe-4S</keyword>
<dbReference type="AlphaFoldDB" id="A0A9D1A272"/>
<dbReference type="SUPFAM" id="SSF54862">
    <property type="entry name" value="4Fe-4S ferredoxins"/>
    <property type="match status" value="1"/>
</dbReference>
<dbReference type="InterPro" id="IPR051684">
    <property type="entry name" value="Electron_Trans/Redox"/>
</dbReference>
<evidence type="ECO:0000256" key="5">
    <source>
        <dbReference type="ARBA" id="ARBA00023004"/>
    </source>
</evidence>
<evidence type="ECO:0000313" key="10">
    <source>
        <dbReference type="EMBL" id="HIR01723.1"/>
    </source>
</evidence>
<evidence type="ECO:0000256" key="2">
    <source>
        <dbReference type="ARBA" id="ARBA00022485"/>
    </source>
</evidence>
<dbReference type="Pfam" id="PF00037">
    <property type="entry name" value="Fer4"/>
    <property type="match status" value="1"/>
</dbReference>
<gene>
    <name evidence="10" type="ORF">IAA69_05610</name>
</gene>
<dbReference type="EMBL" id="DVGB01000068">
    <property type="protein sequence ID" value="HIR01723.1"/>
    <property type="molecule type" value="Genomic_DNA"/>
</dbReference>
<feature type="domain" description="4Fe-4S ferredoxin-type" evidence="9">
    <location>
        <begin position="286"/>
        <end position="315"/>
    </location>
</feature>
<evidence type="ECO:0000256" key="6">
    <source>
        <dbReference type="ARBA" id="ARBA00023014"/>
    </source>
</evidence>
<keyword evidence="1" id="KW-0813">Transport</keyword>
<dbReference type="PANTHER" id="PTHR30176:SF3">
    <property type="entry name" value="FERREDOXIN-TYPE PROTEIN NAPH"/>
    <property type="match status" value="1"/>
</dbReference>
<dbReference type="Pfam" id="PF12801">
    <property type="entry name" value="Fer4_5"/>
    <property type="match status" value="2"/>
</dbReference>
<keyword evidence="8" id="KW-1133">Transmembrane helix</keyword>
<name>A0A9D1A272_9ACTN</name>
<dbReference type="GO" id="GO:0051539">
    <property type="term" value="F:4 iron, 4 sulfur cluster binding"/>
    <property type="evidence" value="ECO:0007669"/>
    <property type="project" value="UniProtKB-KW"/>
</dbReference>
<feature type="compositionally biased region" description="Basic and acidic residues" evidence="7">
    <location>
        <begin position="27"/>
        <end position="47"/>
    </location>
</feature>
<organism evidence="10 11">
    <name type="scientific">Candidatus Aveggerthella stercoripullorum</name>
    <dbReference type="NCBI Taxonomy" id="2840688"/>
    <lineage>
        <taxon>Bacteria</taxon>
        <taxon>Bacillati</taxon>
        <taxon>Actinomycetota</taxon>
        <taxon>Coriobacteriia</taxon>
        <taxon>Eggerthellales</taxon>
        <taxon>Eggerthellaceae</taxon>
        <taxon>Eggerthellaceae incertae sedis</taxon>
        <taxon>Candidatus Aveggerthella</taxon>
    </lineage>
</organism>
<accession>A0A9D1A272</accession>
<comment type="caution">
    <text evidence="10">The sequence shown here is derived from an EMBL/GenBank/DDBJ whole genome shotgun (WGS) entry which is preliminary data.</text>
</comment>
<feature type="transmembrane region" description="Helical" evidence="8">
    <location>
        <begin position="58"/>
        <end position="77"/>
    </location>
</feature>
<feature type="transmembrane region" description="Helical" evidence="8">
    <location>
        <begin position="168"/>
        <end position="199"/>
    </location>
</feature>
<feature type="region of interest" description="Disordered" evidence="7">
    <location>
        <begin position="1"/>
        <end position="50"/>
    </location>
</feature>
<dbReference type="GO" id="GO:0005886">
    <property type="term" value="C:plasma membrane"/>
    <property type="evidence" value="ECO:0007669"/>
    <property type="project" value="TreeGrafter"/>
</dbReference>
<feature type="transmembrane region" description="Helical" evidence="8">
    <location>
        <begin position="110"/>
        <end position="128"/>
    </location>
</feature>
<dbReference type="InterPro" id="IPR017896">
    <property type="entry name" value="4Fe4S_Fe-S-bd"/>
</dbReference>
<evidence type="ECO:0000256" key="7">
    <source>
        <dbReference type="SAM" id="MobiDB-lite"/>
    </source>
</evidence>
<keyword evidence="6" id="KW-0411">Iron-sulfur</keyword>
<dbReference type="Gene3D" id="3.30.70.20">
    <property type="match status" value="1"/>
</dbReference>
<evidence type="ECO:0000313" key="11">
    <source>
        <dbReference type="Proteomes" id="UP000824261"/>
    </source>
</evidence>
<evidence type="ECO:0000256" key="4">
    <source>
        <dbReference type="ARBA" id="ARBA00022982"/>
    </source>
</evidence>
<feature type="transmembrane region" description="Helical" evidence="8">
    <location>
        <begin position="211"/>
        <end position="228"/>
    </location>
</feature>
<dbReference type="PROSITE" id="PS51379">
    <property type="entry name" value="4FE4S_FER_2"/>
    <property type="match status" value="1"/>
</dbReference>
<keyword evidence="8" id="KW-0812">Transmembrane</keyword>